<dbReference type="EMBL" id="GG662706">
    <property type="protein sequence ID" value="EAR95177.1"/>
    <property type="molecule type" value="Genomic_DNA"/>
</dbReference>
<dbReference type="RefSeq" id="XP_001015422.1">
    <property type="nucleotide sequence ID" value="XM_001015422.1"/>
</dbReference>
<dbReference type="KEGG" id="tet:TTHERM_00378410"/>
<sequence>MNRNINNPQLFNKNNKQDEQKDIEFKSNPFKFQKDPEPAPIQPANNFNNFFNFSNQNEKKKEININTDPIKPQNNVKEKKEWDGDFFYAEINEIHIPIPSFVQFTILDKICNLLEQAQNQVNGYLENPKLKNQFIEKIHKEFIKKNEALIDKFCKKHQQLNEEKKETELKVLNNSSEKKKNPNHKRNQSSNALAMHIKTQEKIYDDNFKADKIEGDRQSHNSQASRQSQLNQGLINKYQIHNNNILQMINYEDDLEQLFETFIDKNEENDLIIFSDIKKQIQLIEEKQKVMNKKTNKIKYPFLINESDLVIDEDYVEQIMQKVNRFGVDKCQVQERINQALKTETITISFKENKLLKTIAYSILYRSICQQELEGAKKFIYKILGYINPKQKGNKYEHFLLRQIFLHFLCILLTKSAKYKQSATKFLNKIFSFEFVSSLILNYMLNSAQKIIKLQNTDEDGIKDQTECLAKGYNLDLFLIDRNHKVKKFKQNKKDLASNIIFIYFEQSFNQEPNQAVYFVTNPNDQLLAFM</sequence>
<organism evidence="2 3">
    <name type="scientific">Tetrahymena thermophila (strain SB210)</name>
    <dbReference type="NCBI Taxonomy" id="312017"/>
    <lineage>
        <taxon>Eukaryota</taxon>
        <taxon>Sar</taxon>
        <taxon>Alveolata</taxon>
        <taxon>Ciliophora</taxon>
        <taxon>Intramacronucleata</taxon>
        <taxon>Oligohymenophorea</taxon>
        <taxon>Hymenostomatida</taxon>
        <taxon>Tetrahymenina</taxon>
        <taxon>Tetrahymenidae</taxon>
        <taxon>Tetrahymena</taxon>
    </lineage>
</organism>
<proteinExistence type="predicted"/>
<dbReference type="InParanoid" id="Q23FH6"/>
<dbReference type="Proteomes" id="UP000009168">
    <property type="component" value="Unassembled WGS sequence"/>
</dbReference>
<reference evidence="3" key="1">
    <citation type="journal article" date="2006" name="PLoS Biol.">
        <title>Macronuclear genome sequence of the ciliate Tetrahymena thermophila, a model eukaryote.</title>
        <authorList>
            <person name="Eisen J.A."/>
            <person name="Coyne R.S."/>
            <person name="Wu M."/>
            <person name="Wu D."/>
            <person name="Thiagarajan M."/>
            <person name="Wortman J.R."/>
            <person name="Badger J.H."/>
            <person name="Ren Q."/>
            <person name="Amedeo P."/>
            <person name="Jones K.M."/>
            <person name="Tallon L.J."/>
            <person name="Delcher A.L."/>
            <person name="Salzberg S.L."/>
            <person name="Silva J.C."/>
            <person name="Haas B.J."/>
            <person name="Majoros W.H."/>
            <person name="Farzad M."/>
            <person name="Carlton J.M."/>
            <person name="Smith R.K. Jr."/>
            <person name="Garg J."/>
            <person name="Pearlman R.E."/>
            <person name="Karrer K.M."/>
            <person name="Sun L."/>
            <person name="Manning G."/>
            <person name="Elde N.C."/>
            <person name="Turkewitz A.P."/>
            <person name="Asai D.J."/>
            <person name="Wilkes D.E."/>
            <person name="Wang Y."/>
            <person name="Cai H."/>
            <person name="Collins K."/>
            <person name="Stewart B.A."/>
            <person name="Lee S.R."/>
            <person name="Wilamowska K."/>
            <person name="Weinberg Z."/>
            <person name="Ruzzo W.L."/>
            <person name="Wloga D."/>
            <person name="Gaertig J."/>
            <person name="Frankel J."/>
            <person name="Tsao C.-C."/>
            <person name="Gorovsky M.A."/>
            <person name="Keeling P.J."/>
            <person name="Waller R.F."/>
            <person name="Patron N.J."/>
            <person name="Cherry J.M."/>
            <person name="Stover N.A."/>
            <person name="Krieger C.J."/>
            <person name="del Toro C."/>
            <person name="Ryder H.F."/>
            <person name="Williamson S.C."/>
            <person name="Barbeau R.A."/>
            <person name="Hamilton E.P."/>
            <person name="Orias E."/>
        </authorList>
    </citation>
    <scope>NUCLEOTIDE SEQUENCE [LARGE SCALE GENOMIC DNA]</scope>
    <source>
        <strain evidence="3">SB210</strain>
    </source>
</reference>
<dbReference type="AlphaFoldDB" id="Q23FH6"/>
<accession>Q23FH6</accession>
<evidence type="ECO:0000256" key="1">
    <source>
        <dbReference type="SAM" id="MobiDB-lite"/>
    </source>
</evidence>
<feature type="compositionally biased region" description="Basic and acidic residues" evidence="1">
    <location>
        <begin position="15"/>
        <end position="25"/>
    </location>
</feature>
<evidence type="ECO:0000313" key="2">
    <source>
        <dbReference type="EMBL" id="EAR95177.1"/>
    </source>
</evidence>
<dbReference type="HOGENOM" id="CLU_583314_0_0_1"/>
<feature type="region of interest" description="Disordered" evidence="1">
    <location>
        <begin position="1"/>
        <end position="34"/>
    </location>
</feature>
<evidence type="ECO:0000313" key="3">
    <source>
        <dbReference type="Proteomes" id="UP000009168"/>
    </source>
</evidence>
<protein>
    <submittedName>
        <fullName evidence="2">Uncharacterized protein</fullName>
    </submittedName>
</protein>
<keyword evidence="3" id="KW-1185">Reference proteome</keyword>
<name>Q23FH6_TETTS</name>
<dbReference type="GeneID" id="7830277"/>
<gene>
    <name evidence="2" type="ORF">TTHERM_00378410</name>
</gene>
<feature type="region of interest" description="Disordered" evidence="1">
    <location>
        <begin position="165"/>
        <end position="192"/>
    </location>
</feature>
<feature type="compositionally biased region" description="Polar residues" evidence="1">
    <location>
        <begin position="1"/>
        <end position="14"/>
    </location>
</feature>